<protein>
    <recommendedName>
        <fullName evidence="2">SnoaL-like domain-containing protein</fullName>
    </recommendedName>
</protein>
<accession>A0A381UBI0</accession>
<dbReference type="Pfam" id="PF07366">
    <property type="entry name" value="SnoaL"/>
    <property type="match status" value="1"/>
</dbReference>
<evidence type="ECO:0008006" key="2">
    <source>
        <dbReference type="Google" id="ProtNLM"/>
    </source>
</evidence>
<dbReference type="AlphaFoldDB" id="A0A381UBI0"/>
<reference evidence="1" key="1">
    <citation type="submission" date="2018-05" db="EMBL/GenBank/DDBJ databases">
        <authorList>
            <person name="Lanie J.A."/>
            <person name="Ng W.-L."/>
            <person name="Kazmierczak K.M."/>
            <person name="Andrzejewski T.M."/>
            <person name="Davidsen T.M."/>
            <person name="Wayne K.J."/>
            <person name="Tettelin H."/>
            <person name="Glass J.I."/>
            <person name="Rusch D."/>
            <person name="Podicherti R."/>
            <person name="Tsui H.-C.T."/>
            <person name="Winkler M.E."/>
        </authorList>
    </citation>
    <scope>NUCLEOTIDE SEQUENCE</scope>
</reference>
<evidence type="ECO:0000313" key="1">
    <source>
        <dbReference type="EMBL" id="SVA25101.1"/>
    </source>
</evidence>
<feature type="non-terminal residue" evidence="1">
    <location>
        <position position="380"/>
    </location>
</feature>
<organism evidence="1">
    <name type="scientific">marine metagenome</name>
    <dbReference type="NCBI Taxonomy" id="408172"/>
    <lineage>
        <taxon>unclassified sequences</taxon>
        <taxon>metagenomes</taxon>
        <taxon>ecological metagenomes</taxon>
    </lineage>
</organism>
<dbReference type="EMBL" id="UINC01006039">
    <property type="protein sequence ID" value="SVA25101.1"/>
    <property type="molecule type" value="Genomic_DNA"/>
</dbReference>
<dbReference type="PANTHER" id="PTHR38436">
    <property type="entry name" value="POLYKETIDE CYCLASE SNOAL-LIKE DOMAIN"/>
    <property type="match status" value="1"/>
</dbReference>
<dbReference type="InterPro" id="IPR009959">
    <property type="entry name" value="Cyclase_SnoaL-like"/>
</dbReference>
<dbReference type="PANTHER" id="PTHR38436:SF1">
    <property type="entry name" value="ESTER CYCLASE"/>
    <property type="match status" value="1"/>
</dbReference>
<name>A0A381UBI0_9ZZZZ</name>
<dbReference type="GO" id="GO:0030638">
    <property type="term" value="P:polyketide metabolic process"/>
    <property type="evidence" value="ECO:0007669"/>
    <property type="project" value="InterPro"/>
</dbReference>
<dbReference type="InterPro" id="IPR032710">
    <property type="entry name" value="NTF2-like_dom_sf"/>
</dbReference>
<dbReference type="SUPFAM" id="SSF54427">
    <property type="entry name" value="NTF2-like"/>
    <property type="match status" value="2"/>
</dbReference>
<dbReference type="Gene3D" id="3.10.450.50">
    <property type="match status" value="2"/>
</dbReference>
<sequence length="380" mass="43662">MSKPDYYDNNLEARPLSRKHMPTNYHISLSEYTGKGTPGEKRIPDDFGPKQSLRGFEETYQNIIDYIVRITFKIWEERDVEYILDTYSESSRVFDDYGLQLGNQKIVDDTHHTTGAFSNIKLIADEIIWAGNDEVGFHTSHRTIIRGKNDGRSNYGPATNKDIDVLVIANCVALENRIFLEHVCYNTSSMLLQLGMDLDSMLPKLVSTAPAGWPRDQKTWNDLRLSASPEILICEADKIEGFDIDLFLRETFEIIWNKRDHSELNHFFDQNLSFEGPTNRKFKGLDHYKDFVRSLITSFPDLILQIDEIYWMGNEVDGYLSSTRWSATGTHTGNGNYGEPTDTKVQIWGITQSEVIGGRVVNEWMLFNELDLMMQIAASR</sequence>
<gene>
    <name evidence="1" type="ORF">METZ01_LOCUS77955</name>
</gene>
<proteinExistence type="predicted"/>